<reference evidence="6" key="1">
    <citation type="journal article" date="2020" name="Stud. Mycol.">
        <title>101 Dothideomycetes genomes: a test case for predicting lifestyles and emergence of pathogens.</title>
        <authorList>
            <person name="Haridas S."/>
            <person name="Albert R."/>
            <person name="Binder M."/>
            <person name="Bloem J."/>
            <person name="Labutti K."/>
            <person name="Salamov A."/>
            <person name="Andreopoulos B."/>
            <person name="Baker S."/>
            <person name="Barry K."/>
            <person name="Bills G."/>
            <person name="Bluhm B."/>
            <person name="Cannon C."/>
            <person name="Castanera R."/>
            <person name="Culley D."/>
            <person name="Daum C."/>
            <person name="Ezra D."/>
            <person name="Gonzalez J."/>
            <person name="Henrissat B."/>
            <person name="Kuo A."/>
            <person name="Liang C."/>
            <person name="Lipzen A."/>
            <person name="Lutzoni F."/>
            <person name="Magnuson J."/>
            <person name="Mondo S."/>
            <person name="Nolan M."/>
            <person name="Ohm R."/>
            <person name="Pangilinan J."/>
            <person name="Park H.-J."/>
            <person name="Ramirez L."/>
            <person name="Alfaro M."/>
            <person name="Sun H."/>
            <person name="Tritt A."/>
            <person name="Yoshinaga Y."/>
            <person name="Zwiers L.-H."/>
            <person name="Turgeon B."/>
            <person name="Goodwin S."/>
            <person name="Spatafora J."/>
            <person name="Crous P."/>
            <person name="Grigoriev I."/>
        </authorList>
    </citation>
    <scope>NUCLEOTIDE SEQUENCE</scope>
    <source>
        <strain evidence="6">CBS 113979</strain>
    </source>
</reference>
<evidence type="ECO:0000256" key="1">
    <source>
        <dbReference type="ARBA" id="ARBA00022723"/>
    </source>
</evidence>
<dbReference type="Gene3D" id="2.60.40.420">
    <property type="entry name" value="Cupredoxins - blue copper proteins"/>
    <property type="match status" value="1"/>
</dbReference>
<dbReference type="EMBL" id="ML977157">
    <property type="protein sequence ID" value="KAF1986388.1"/>
    <property type="molecule type" value="Genomic_DNA"/>
</dbReference>
<feature type="signal peptide" evidence="4">
    <location>
        <begin position="1"/>
        <end position="18"/>
    </location>
</feature>
<gene>
    <name evidence="6" type="ORF">K402DRAFT_393867</name>
</gene>
<sequence length="252" mass="24649">MQISTFIATSLLCAGAIAQSTISMSAAPMASSAGGAGAAGSPTQSAAGGMTTVHVIKAGNEAGELVFAPNNIQANVGDMVQFQFYPKNHSVVMSNFAQPCVPIQQSDPANAANAFFSGFVPTTEMGRLTYTIQVTSPKPIWFYCSQGKHCQAGMVGAINAPAQGNTIDAFAAAAKNAPNNVTPAGPPAAAGSGAASSSAGTTAPTGGATTPSGASSASGAAPAQQTTNAAPRTGAEGLLGLVFAAVVGVVVL</sequence>
<dbReference type="GO" id="GO:0009055">
    <property type="term" value="F:electron transfer activity"/>
    <property type="evidence" value="ECO:0007669"/>
    <property type="project" value="InterPro"/>
</dbReference>
<dbReference type="InterPro" id="IPR000923">
    <property type="entry name" value="BlueCu_1"/>
</dbReference>
<dbReference type="PANTHER" id="PTHR34883">
    <property type="entry name" value="SERINE-RICH PROTEIN, PUTATIVE-RELATED-RELATED"/>
    <property type="match status" value="1"/>
</dbReference>
<protein>
    <submittedName>
        <fullName evidence="6">Cupredoxin</fullName>
    </submittedName>
</protein>
<evidence type="ECO:0000256" key="3">
    <source>
        <dbReference type="SAM" id="MobiDB-lite"/>
    </source>
</evidence>
<keyword evidence="4" id="KW-0732">Signal</keyword>
<evidence type="ECO:0000313" key="7">
    <source>
        <dbReference type="Proteomes" id="UP000800041"/>
    </source>
</evidence>
<name>A0A6G1H093_9PEZI</name>
<dbReference type="PANTHER" id="PTHR34883:SF17">
    <property type="entry name" value="CUPREDOXIN"/>
    <property type="match status" value="1"/>
</dbReference>
<dbReference type="InterPro" id="IPR008972">
    <property type="entry name" value="Cupredoxin"/>
</dbReference>
<organism evidence="6 7">
    <name type="scientific">Aulographum hederae CBS 113979</name>
    <dbReference type="NCBI Taxonomy" id="1176131"/>
    <lineage>
        <taxon>Eukaryota</taxon>
        <taxon>Fungi</taxon>
        <taxon>Dikarya</taxon>
        <taxon>Ascomycota</taxon>
        <taxon>Pezizomycotina</taxon>
        <taxon>Dothideomycetes</taxon>
        <taxon>Pleosporomycetidae</taxon>
        <taxon>Aulographales</taxon>
        <taxon>Aulographaceae</taxon>
    </lineage>
</organism>
<dbReference type="Proteomes" id="UP000800041">
    <property type="component" value="Unassembled WGS sequence"/>
</dbReference>
<accession>A0A6G1H093</accession>
<keyword evidence="1" id="KW-0479">Metal-binding</keyword>
<feature type="region of interest" description="Disordered" evidence="3">
    <location>
        <begin position="182"/>
        <end position="228"/>
    </location>
</feature>
<keyword evidence="2" id="KW-0186">Copper</keyword>
<dbReference type="OrthoDB" id="2331100at2759"/>
<dbReference type="SUPFAM" id="SSF49503">
    <property type="entry name" value="Cupredoxins"/>
    <property type="match status" value="1"/>
</dbReference>
<dbReference type="AlphaFoldDB" id="A0A6G1H093"/>
<evidence type="ECO:0000313" key="6">
    <source>
        <dbReference type="EMBL" id="KAF1986388.1"/>
    </source>
</evidence>
<evidence type="ECO:0000259" key="5">
    <source>
        <dbReference type="Pfam" id="PF00127"/>
    </source>
</evidence>
<proteinExistence type="predicted"/>
<dbReference type="Pfam" id="PF00127">
    <property type="entry name" value="Copper-bind"/>
    <property type="match status" value="1"/>
</dbReference>
<feature type="domain" description="Blue (type 1) copper" evidence="5">
    <location>
        <begin position="57"/>
        <end position="158"/>
    </location>
</feature>
<evidence type="ECO:0000256" key="4">
    <source>
        <dbReference type="SAM" id="SignalP"/>
    </source>
</evidence>
<dbReference type="CDD" id="cd00920">
    <property type="entry name" value="Cupredoxin"/>
    <property type="match status" value="1"/>
</dbReference>
<dbReference type="GO" id="GO:0005507">
    <property type="term" value="F:copper ion binding"/>
    <property type="evidence" value="ECO:0007669"/>
    <property type="project" value="InterPro"/>
</dbReference>
<keyword evidence="7" id="KW-1185">Reference proteome</keyword>
<dbReference type="InterPro" id="IPR052953">
    <property type="entry name" value="Ser-rich/MCO-related"/>
</dbReference>
<feature type="chain" id="PRO_5026313054" evidence="4">
    <location>
        <begin position="19"/>
        <end position="252"/>
    </location>
</feature>
<evidence type="ECO:0000256" key="2">
    <source>
        <dbReference type="ARBA" id="ARBA00023008"/>
    </source>
</evidence>